<comment type="function">
    <text evidence="4">Acts as a calcium sensor. CBL proteins interact with CIPK serine-threonine protein kinases. Binding of a CBL protein to the regulatory NAF domain of a CIPK protein lead to the activation of the kinase in a calcium-dependent manner.</text>
</comment>
<dbReference type="GO" id="GO:0005509">
    <property type="term" value="F:calcium ion binding"/>
    <property type="evidence" value="ECO:0007669"/>
    <property type="project" value="UniProtKB-UniRule"/>
</dbReference>
<feature type="domain" description="EF-hand" evidence="5">
    <location>
        <begin position="17"/>
        <end position="52"/>
    </location>
</feature>
<evidence type="ECO:0000256" key="1">
    <source>
        <dbReference type="ARBA" id="ARBA00022737"/>
    </source>
</evidence>
<dbReference type="AlphaFoldDB" id="A0A9W7IQT4"/>
<dbReference type="PANTHER" id="PTHR23056:SF108">
    <property type="entry name" value="CALCINEURIN B-LIKE PROTEIN 5"/>
    <property type="match status" value="1"/>
</dbReference>
<keyword evidence="4" id="KW-0479">Metal-binding</keyword>
<dbReference type="SUPFAM" id="SSF47473">
    <property type="entry name" value="EF-hand"/>
    <property type="match status" value="1"/>
</dbReference>
<dbReference type="EMBL" id="BSYR01000035">
    <property type="protein sequence ID" value="GMJ00450.1"/>
    <property type="molecule type" value="Genomic_DNA"/>
</dbReference>
<dbReference type="PROSITE" id="PS50222">
    <property type="entry name" value="EF_HAND_2"/>
    <property type="match status" value="1"/>
</dbReference>
<keyword evidence="2 4" id="KW-0106">Calcium</keyword>
<dbReference type="InterPro" id="IPR002048">
    <property type="entry name" value="EF_hand_dom"/>
</dbReference>
<dbReference type="GO" id="GO:0016020">
    <property type="term" value="C:membrane"/>
    <property type="evidence" value="ECO:0007669"/>
    <property type="project" value="UniProtKB-SubCell"/>
</dbReference>
<dbReference type="Proteomes" id="UP001165190">
    <property type="component" value="Unassembled WGS sequence"/>
</dbReference>
<keyword evidence="1 4" id="KW-0677">Repeat</keyword>
<evidence type="ECO:0000256" key="3">
    <source>
        <dbReference type="ARBA" id="ARBA00023774"/>
    </source>
</evidence>
<accession>A0A9W7IQT4</accession>
<gene>
    <name evidence="6" type="ORF">HRI_003714200</name>
</gene>
<dbReference type="InterPro" id="IPR011992">
    <property type="entry name" value="EF-hand-dom_pair"/>
</dbReference>
<organism evidence="6 7">
    <name type="scientific">Hibiscus trionum</name>
    <name type="common">Flower of an hour</name>
    <dbReference type="NCBI Taxonomy" id="183268"/>
    <lineage>
        <taxon>Eukaryota</taxon>
        <taxon>Viridiplantae</taxon>
        <taxon>Streptophyta</taxon>
        <taxon>Embryophyta</taxon>
        <taxon>Tracheophyta</taxon>
        <taxon>Spermatophyta</taxon>
        <taxon>Magnoliopsida</taxon>
        <taxon>eudicotyledons</taxon>
        <taxon>Gunneridae</taxon>
        <taxon>Pentapetalae</taxon>
        <taxon>rosids</taxon>
        <taxon>malvids</taxon>
        <taxon>Malvales</taxon>
        <taxon>Malvaceae</taxon>
        <taxon>Malvoideae</taxon>
        <taxon>Hibiscus</taxon>
    </lineage>
</organism>
<dbReference type="Gene3D" id="1.10.238.10">
    <property type="entry name" value="EF-hand"/>
    <property type="match status" value="1"/>
</dbReference>
<comment type="subunit">
    <text evidence="4">Homodimer. Interacts with CIPK.</text>
</comment>
<comment type="similarity">
    <text evidence="3 4">Belongs to the calcineurin regulatory subunit family.</text>
</comment>
<reference evidence="6" key="1">
    <citation type="submission" date="2023-05" db="EMBL/GenBank/DDBJ databases">
        <title>Genome and transcriptome analyses reveal genes involved in the formation of fine ridges on petal epidermal cells in Hibiscus trionum.</title>
        <authorList>
            <person name="Koshimizu S."/>
            <person name="Masuda S."/>
            <person name="Ishii T."/>
            <person name="Shirasu K."/>
            <person name="Hoshino A."/>
            <person name="Arita M."/>
        </authorList>
    </citation>
    <scope>NUCLEOTIDE SEQUENCE</scope>
    <source>
        <strain evidence="6">Hamamatsu line</strain>
    </source>
</reference>
<comment type="subcellular location">
    <subcellularLocation>
        <location evidence="4">Membrane</location>
    </subcellularLocation>
</comment>
<dbReference type="GO" id="GO:0019900">
    <property type="term" value="F:kinase binding"/>
    <property type="evidence" value="ECO:0007669"/>
    <property type="project" value="UniProtKB-UniRule"/>
</dbReference>
<proteinExistence type="inferred from homology"/>
<dbReference type="PROSITE" id="PS00018">
    <property type="entry name" value="EF_HAND_1"/>
    <property type="match status" value="1"/>
</dbReference>
<dbReference type="OrthoDB" id="1426608at2759"/>
<evidence type="ECO:0000313" key="7">
    <source>
        <dbReference type="Proteomes" id="UP001165190"/>
    </source>
</evidence>
<name>A0A9W7IQT4_HIBTR</name>
<dbReference type="InterPro" id="IPR018247">
    <property type="entry name" value="EF_Hand_1_Ca_BS"/>
</dbReference>
<dbReference type="InterPro" id="IPR045198">
    <property type="entry name" value="CNBL1-10"/>
</dbReference>
<dbReference type="GO" id="GO:0019722">
    <property type="term" value="P:calcium-mediated signaling"/>
    <property type="evidence" value="ECO:0007669"/>
    <property type="project" value="UniProtKB-UniRule"/>
</dbReference>
<comment type="caution">
    <text evidence="6">The sequence shown here is derived from an EMBL/GenBank/DDBJ whole genome shotgun (WGS) entry which is preliminary data.</text>
</comment>
<keyword evidence="7" id="KW-1185">Reference proteome</keyword>
<dbReference type="PANTHER" id="PTHR23056">
    <property type="entry name" value="CALCINEURIN B"/>
    <property type="match status" value="1"/>
</dbReference>
<evidence type="ECO:0000256" key="2">
    <source>
        <dbReference type="ARBA" id="ARBA00022837"/>
    </source>
</evidence>
<dbReference type="SMART" id="SM00054">
    <property type="entry name" value="EFh"/>
    <property type="match status" value="1"/>
</dbReference>
<evidence type="ECO:0000259" key="5">
    <source>
        <dbReference type="PROSITE" id="PS50222"/>
    </source>
</evidence>
<evidence type="ECO:0000256" key="4">
    <source>
        <dbReference type="RuleBase" id="RU369080"/>
    </source>
</evidence>
<keyword evidence="4" id="KW-0472">Membrane</keyword>
<evidence type="ECO:0000313" key="6">
    <source>
        <dbReference type="EMBL" id="GMJ00450.1"/>
    </source>
</evidence>
<sequence>MIVALLNESNLLLSDEIIDAIVDKTFKDADSNGDGKIDLDEWNEFVARNPTLIKNMTIPYLKDMMTAFPSFVLRSDAEDDFTTSSFKNTNLP</sequence>
<protein>
    <recommendedName>
        <fullName evidence="4">Calcineurin B-like protein</fullName>
    </recommendedName>
</protein>
<dbReference type="Pfam" id="PF13202">
    <property type="entry name" value="EF-hand_5"/>
    <property type="match status" value="1"/>
</dbReference>